<dbReference type="AlphaFoldDB" id="A0A516H4M0"/>
<dbReference type="EMBL" id="CP041636">
    <property type="protein sequence ID" value="QDO98718.1"/>
    <property type="molecule type" value="Genomic_DNA"/>
</dbReference>
<dbReference type="RefSeq" id="WP_144069699.1">
    <property type="nucleotide sequence ID" value="NZ_CP041636.1"/>
</dbReference>
<keyword evidence="3" id="KW-1185">Reference proteome</keyword>
<name>A0A516H4M0_9PROT</name>
<proteinExistence type="predicted"/>
<feature type="signal peptide" evidence="1">
    <location>
        <begin position="1"/>
        <end position="18"/>
    </location>
</feature>
<reference evidence="2 3" key="1">
    <citation type="submission" date="2019-07" db="EMBL/GenBank/DDBJ databases">
        <title>Genome sequencing for Ferrovibrio sp. K5.</title>
        <authorList>
            <person name="Park S.-J."/>
        </authorList>
    </citation>
    <scope>NUCLEOTIDE SEQUENCE [LARGE SCALE GENOMIC DNA]</scope>
    <source>
        <strain evidence="2 3">K5</strain>
    </source>
</reference>
<organism evidence="2 3">
    <name type="scientific">Ferrovibrio terrae</name>
    <dbReference type="NCBI Taxonomy" id="2594003"/>
    <lineage>
        <taxon>Bacteria</taxon>
        <taxon>Pseudomonadati</taxon>
        <taxon>Pseudomonadota</taxon>
        <taxon>Alphaproteobacteria</taxon>
        <taxon>Rhodospirillales</taxon>
        <taxon>Rhodospirillaceae</taxon>
        <taxon>Ferrovibrio</taxon>
    </lineage>
</organism>
<evidence type="ECO:0000313" key="2">
    <source>
        <dbReference type="EMBL" id="QDO98718.1"/>
    </source>
</evidence>
<dbReference type="Proteomes" id="UP000317496">
    <property type="component" value="Chromosome"/>
</dbReference>
<sequence>MRRLAVLLAVLVAGSAVAAELPREQIVLRSAVSVDAEANTVTLPLFRGEVSGKTVWYIVTDSSDAADALARGVVHAPLLARAGHVQAATRKGGLLHFAAAPDFAPRRGLTPGPQGFPPAEAVPGATAPAAYSPFIRLSSDGPVLNAPIVATGEGPFDLAGHTDVMDRVLAIDTGRGTVTLLLSHGFAEGRRVVYISTEASDSAAAALERATWVPRLGEGEADIALLVFMSAPDQGMAQALLRGGLAREATLGAARELGAPLNILSAFPMGKTARGYSPSWRVTLLQWAEGASPRRLEGQAEIWRLISGKQILGPGGVPPAPGDMVVNCPVIAWLDGPVP</sequence>
<feature type="chain" id="PRO_5021817211" evidence="1">
    <location>
        <begin position="19"/>
        <end position="339"/>
    </location>
</feature>
<accession>A0A516H4M0</accession>
<protein>
    <submittedName>
        <fullName evidence="2">Uncharacterized protein</fullName>
    </submittedName>
</protein>
<evidence type="ECO:0000256" key="1">
    <source>
        <dbReference type="SAM" id="SignalP"/>
    </source>
</evidence>
<dbReference type="OrthoDB" id="9799612at2"/>
<keyword evidence="1" id="KW-0732">Signal</keyword>
<dbReference type="KEGG" id="fer:FNB15_16175"/>
<evidence type="ECO:0000313" key="3">
    <source>
        <dbReference type="Proteomes" id="UP000317496"/>
    </source>
</evidence>
<gene>
    <name evidence="2" type="ORF">FNB15_16175</name>
</gene>